<dbReference type="EC" id="3.1.-.-" evidence="9"/>
<dbReference type="GO" id="GO:0006364">
    <property type="term" value="P:rRNA processing"/>
    <property type="evidence" value="ECO:0007669"/>
    <property type="project" value="UniProtKB-UniRule"/>
</dbReference>
<reference evidence="10" key="1">
    <citation type="journal article" date="2014" name="Int. J. Syst. Evol. Microbiol.">
        <title>Complete genome sequence of Corynebacterium casei LMG S-19264T (=DSM 44701T), isolated from a smear-ripened cheese.</title>
        <authorList>
            <consortium name="US DOE Joint Genome Institute (JGI-PGF)"/>
            <person name="Walter F."/>
            <person name="Albersmeier A."/>
            <person name="Kalinowski J."/>
            <person name="Ruckert C."/>
        </authorList>
    </citation>
    <scope>NUCLEOTIDE SEQUENCE</scope>
    <source>
        <strain evidence="10">JCM 18487</strain>
    </source>
</reference>
<feature type="binding site" evidence="9">
    <location>
        <position position="128"/>
    </location>
    <ligand>
        <name>Zn(2+)</name>
        <dbReference type="ChEBI" id="CHEBI:29105"/>
        <note>catalytic</note>
    </ligand>
</feature>
<dbReference type="PROSITE" id="PS01306">
    <property type="entry name" value="UPF0054"/>
    <property type="match status" value="1"/>
</dbReference>
<keyword evidence="9" id="KW-0963">Cytoplasm</keyword>
<evidence type="ECO:0000256" key="7">
    <source>
        <dbReference type="ARBA" id="ARBA00022801"/>
    </source>
</evidence>
<dbReference type="GO" id="GO:0004521">
    <property type="term" value="F:RNA endonuclease activity"/>
    <property type="evidence" value="ECO:0007669"/>
    <property type="project" value="UniProtKB-UniRule"/>
</dbReference>
<dbReference type="PANTHER" id="PTHR46986">
    <property type="entry name" value="ENDORIBONUCLEASE YBEY, CHLOROPLASTIC"/>
    <property type="match status" value="1"/>
</dbReference>
<keyword evidence="2 9" id="KW-0690">Ribosome biogenesis</keyword>
<comment type="function">
    <text evidence="9">Single strand-specific metallo-endoribonuclease involved in late-stage 70S ribosome quality control and in maturation of the 3' terminus of the 16S rRNA.</text>
</comment>
<keyword evidence="5 9" id="KW-0479">Metal-binding</keyword>
<dbReference type="SUPFAM" id="SSF55486">
    <property type="entry name" value="Metalloproteases ('zincins'), catalytic domain"/>
    <property type="match status" value="1"/>
</dbReference>
<dbReference type="NCBIfam" id="TIGR00043">
    <property type="entry name" value="rRNA maturation RNase YbeY"/>
    <property type="match status" value="1"/>
</dbReference>
<gene>
    <name evidence="9 10" type="primary">ybeY</name>
    <name evidence="10" type="ORF">GCM10010885_17930</name>
</gene>
<evidence type="ECO:0000313" key="11">
    <source>
        <dbReference type="Proteomes" id="UP000637695"/>
    </source>
</evidence>
<feature type="binding site" evidence="9">
    <location>
        <position position="132"/>
    </location>
    <ligand>
        <name>Zn(2+)</name>
        <dbReference type="ChEBI" id="CHEBI:29105"/>
        <note>catalytic</note>
    </ligand>
</feature>
<dbReference type="Proteomes" id="UP000637695">
    <property type="component" value="Unassembled WGS sequence"/>
</dbReference>
<dbReference type="RefSeq" id="WP_188882550.1">
    <property type="nucleotide sequence ID" value="NZ_BMOY01000028.1"/>
</dbReference>
<keyword evidence="6 9" id="KW-0255">Endonuclease</keyword>
<dbReference type="GO" id="GO:0008270">
    <property type="term" value="F:zinc ion binding"/>
    <property type="evidence" value="ECO:0007669"/>
    <property type="project" value="UniProtKB-UniRule"/>
</dbReference>
<protein>
    <recommendedName>
        <fullName evidence="9">Endoribonuclease YbeY</fullName>
        <ecNumber evidence="9">3.1.-.-</ecNumber>
    </recommendedName>
</protein>
<dbReference type="PANTHER" id="PTHR46986:SF1">
    <property type="entry name" value="ENDORIBONUCLEASE YBEY, CHLOROPLASTIC"/>
    <property type="match status" value="1"/>
</dbReference>
<dbReference type="HAMAP" id="MF_00009">
    <property type="entry name" value="Endoribonucl_YbeY"/>
    <property type="match status" value="1"/>
</dbReference>
<dbReference type="Pfam" id="PF02130">
    <property type="entry name" value="YbeY"/>
    <property type="match status" value="1"/>
</dbReference>
<evidence type="ECO:0000313" key="10">
    <source>
        <dbReference type="EMBL" id="GGJ09268.1"/>
    </source>
</evidence>
<feature type="binding site" evidence="9">
    <location>
        <position position="138"/>
    </location>
    <ligand>
        <name>Zn(2+)</name>
        <dbReference type="ChEBI" id="CHEBI:29105"/>
        <note>catalytic</note>
    </ligand>
</feature>
<dbReference type="InterPro" id="IPR020549">
    <property type="entry name" value="YbeY_CS"/>
</dbReference>
<keyword evidence="4 9" id="KW-0540">Nuclease</keyword>
<evidence type="ECO:0000256" key="5">
    <source>
        <dbReference type="ARBA" id="ARBA00022723"/>
    </source>
</evidence>
<evidence type="ECO:0000256" key="3">
    <source>
        <dbReference type="ARBA" id="ARBA00022552"/>
    </source>
</evidence>
<keyword evidence="8 9" id="KW-0862">Zinc</keyword>
<evidence type="ECO:0000256" key="6">
    <source>
        <dbReference type="ARBA" id="ARBA00022759"/>
    </source>
</evidence>
<keyword evidence="11" id="KW-1185">Reference proteome</keyword>
<organism evidence="10 11">
    <name type="scientific">Alicyclobacillus cellulosilyticus</name>
    <dbReference type="NCBI Taxonomy" id="1003997"/>
    <lineage>
        <taxon>Bacteria</taxon>
        <taxon>Bacillati</taxon>
        <taxon>Bacillota</taxon>
        <taxon>Bacilli</taxon>
        <taxon>Bacillales</taxon>
        <taxon>Alicyclobacillaceae</taxon>
        <taxon>Alicyclobacillus</taxon>
    </lineage>
</organism>
<evidence type="ECO:0000256" key="2">
    <source>
        <dbReference type="ARBA" id="ARBA00022517"/>
    </source>
</evidence>
<dbReference type="GO" id="GO:0005737">
    <property type="term" value="C:cytoplasm"/>
    <property type="evidence" value="ECO:0007669"/>
    <property type="project" value="UniProtKB-SubCell"/>
</dbReference>
<evidence type="ECO:0000256" key="9">
    <source>
        <dbReference type="HAMAP-Rule" id="MF_00009"/>
    </source>
</evidence>
<comment type="similarity">
    <text evidence="1 9">Belongs to the endoribonuclease YbeY family.</text>
</comment>
<keyword evidence="3 9" id="KW-0698">rRNA processing</keyword>
<comment type="cofactor">
    <cofactor evidence="9">
        <name>Zn(2+)</name>
        <dbReference type="ChEBI" id="CHEBI:29105"/>
    </cofactor>
    <text evidence="9">Binds 1 zinc ion.</text>
</comment>
<proteinExistence type="inferred from homology"/>
<reference evidence="10" key="2">
    <citation type="submission" date="2020-09" db="EMBL/GenBank/DDBJ databases">
        <authorList>
            <person name="Sun Q."/>
            <person name="Ohkuma M."/>
        </authorList>
    </citation>
    <scope>NUCLEOTIDE SEQUENCE</scope>
    <source>
        <strain evidence="10">JCM 18487</strain>
    </source>
</reference>
<dbReference type="GO" id="GO:0004222">
    <property type="term" value="F:metalloendopeptidase activity"/>
    <property type="evidence" value="ECO:0007669"/>
    <property type="project" value="InterPro"/>
</dbReference>
<evidence type="ECO:0000256" key="8">
    <source>
        <dbReference type="ARBA" id="ARBA00022833"/>
    </source>
</evidence>
<dbReference type="InterPro" id="IPR023091">
    <property type="entry name" value="MetalPrtase_cat_dom_sf_prd"/>
</dbReference>
<comment type="subcellular location">
    <subcellularLocation>
        <location evidence="9">Cytoplasm</location>
    </subcellularLocation>
</comment>
<dbReference type="AlphaFoldDB" id="A0A917KCK6"/>
<dbReference type="EMBL" id="BMOY01000028">
    <property type="protein sequence ID" value="GGJ09268.1"/>
    <property type="molecule type" value="Genomic_DNA"/>
</dbReference>
<sequence>MTLGAQEREARLWVDVDVRTAVPAEAPVDEAFVRRVLEAAARRLDVRGEVSVSFVSDEEIHELNRRYRRVDRPTDVLSFSMLEGEAVPGPEDERPLLGDIVVSVPTALAQAQAYGHSAAREIGFLLVHGFLHLLGYDHGDEAAEQEMFGLQEAILNDVGLTRAAQDKRASADPGRKGTP</sequence>
<evidence type="ECO:0000256" key="4">
    <source>
        <dbReference type="ARBA" id="ARBA00022722"/>
    </source>
</evidence>
<dbReference type="Gene3D" id="3.40.390.30">
    <property type="entry name" value="Metalloproteases ('zincins'), catalytic domain"/>
    <property type="match status" value="1"/>
</dbReference>
<keyword evidence="7 9" id="KW-0378">Hydrolase</keyword>
<name>A0A917KCK6_9BACL</name>
<accession>A0A917KCK6</accession>
<evidence type="ECO:0000256" key="1">
    <source>
        <dbReference type="ARBA" id="ARBA00010875"/>
    </source>
</evidence>
<dbReference type="InterPro" id="IPR002036">
    <property type="entry name" value="YbeY"/>
</dbReference>
<comment type="caution">
    <text evidence="10">The sequence shown here is derived from an EMBL/GenBank/DDBJ whole genome shotgun (WGS) entry which is preliminary data.</text>
</comment>